<evidence type="ECO:0000313" key="3">
    <source>
        <dbReference type="Proteomes" id="UP000287239"/>
    </source>
</evidence>
<dbReference type="Proteomes" id="UP000287239">
    <property type="component" value="Unassembled WGS sequence"/>
</dbReference>
<proteinExistence type="predicted"/>
<gene>
    <name evidence="2" type="ORF">CBF35_06265</name>
</gene>
<name>A0A429ZS20_9ENTE</name>
<reference evidence="2 3" key="1">
    <citation type="submission" date="2017-05" db="EMBL/GenBank/DDBJ databases">
        <title>Vagococcus spp. assemblies.</title>
        <authorList>
            <person name="Gulvik C.A."/>
        </authorList>
    </citation>
    <scope>NUCLEOTIDE SEQUENCE [LARGE SCALE GENOMIC DNA]</scope>
    <source>
        <strain evidence="2 3">NCFB 2777</strain>
    </source>
</reference>
<sequence length="74" mass="8427">MKKIIISCFVALVLLGTSPQLVNAEKKLTPETFEIIARSTTIRKWFPKKPAPTYRGKKLVHSYKSNKGYIGVYQ</sequence>
<keyword evidence="3" id="KW-1185">Reference proteome</keyword>
<protein>
    <submittedName>
        <fullName evidence="2">Uncharacterized protein</fullName>
    </submittedName>
</protein>
<comment type="caution">
    <text evidence="2">The sequence shown here is derived from an EMBL/GenBank/DDBJ whole genome shotgun (WGS) entry which is preliminary data.</text>
</comment>
<feature type="signal peptide" evidence="1">
    <location>
        <begin position="1"/>
        <end position="23"/>
    </location>
</feature>
<evidence type="ECO:0000256" key="1">
    <source>
        <dbReference type="SAM" id="SignalP"/>
    </source>
</evidence>
<dbReference type="EMBL" id="NGJU01000007">
    <property type="protein sequence ID" value="RST96512.1"/>
    <property type="molecule type" value="Genomic_DNA"/>
</dbReference>
<keyword evidence="1" id="KW-0732">Signal</keyword>
<organism evidence="2 3">
    <name type="scientific">Vagococcus salmoninarum</name>
    <dbReference type="NCBI Taxonomy" id="2739"/>
    <lineage>
        <taxon>Bacteria</taxon>
        <taxon>Bacillati</taxon>
        <taxon>Bacillota</taxon>
        <taxon>Bacilli</taxon>
        <taxon>Lactobacillales</taxon>
        <taxon>Enterococcaceae</taxon>
        <taxon>Vagococcus</taxon>
    </lineage>
</organism>
<evidence type="ECO:0000313" key="2">
    <source>
        <dbReference type="EMBL" id="RST96512.1"/>
    </source>
</evidence>
<accession>A0A429ZS20</accession>
<dbReference type="GeneID" id="98567969"/>
<dbReference type="RefSeq" id="WP_126779202.1">
    <property type="nucleotide sequence ID" value="NZ_JBQDMR010000020.1"/>
</dbReference>
<dbReference type="AlphaFoldDB" id="A0A429ZS20"/>
<feature type="chain" id="PRO_5039684360" evidence="1">
    <location>
        <begin position="24"/>
        <end position="74"/>
    </location>
</feature>